<dbReference type="GO" id="GO:0004497">
    <property type="term" value="F:monooxygenase activity"/>
    <property type="evidence" value="ECO:0007669"/>
    <property type="project" value="UniProtKB-KW"/>
</dbReference>
<dbReference type="InterPro" id="IPR011008">
    <property type="entry name" value="Dimeric_a/b-barrel"/>
</dbReference>
<dbReference type="EMBL" id="CP060783">
    <property type="protein sequence ID" value="QNP48990.1"/>
    <property type="molecule type" value="Genomic_DNA"/>
</dbReference>
<name>A0A7H0GL24_9BURK</name>
<dbReference type="Proteomes" id="UP000516028">
    <property type="component" value="Chromosome"/>
</dbReference>
<dbReference type="PROSITE" id="PS51725">
    <property type="entry name" value="ABM"/>
    <property type="match status" value="1"/>
</dbReference>
<keyword evidence="2" id="KW-0560">Oxidoreductase</keyword>
<protein>
    <submittedName>
        <fullName evidence="2">Antibiotic biosynthesis monooxygenase</fullName>
    </submittedName>
</protein>
<dbReference type="KEGG" id="daer:H9K75_02100"/>
<proteinExistence type="predicted"/>
<dbReference type="Pfam" id="PF03992">
    <property type="entry name" value="ABM"/>
    <property type="match status" value="1"/>
</dbReference>
<gene>
    <name evidence="2" type="ORF">H9K75_02100</name>
</gene>
<feature type="domain" description="ABM" evidence="1">
    <location>
        <begin position="2"/>
        <end position="92"/>
    </location>
</feature>
<keyword evidence="2" id="KW-0503">Monooxygenase</keyword>
<evidence type="ECO:0000313" key="2">
    <source>
        <dbReference type="EMBL" id="QNP48990.1"/>
    </source>
</evidence>
<evidence type="ECO:0000313" key="3">
    <source>
        <dbReference type="Proteomes" id="UP000516028"/>
    </source>
</evidence>
<dbReference type="InterPro" id="IPR007138">
    <property type="entry name" value="ABM_dom"/>
</dbReference>
<dbReference type="Gene3D" id="3.30.70.100">
    <property type="match status" value="1"/>
</dbReference>
<accession>A0A7H0GL24</accession>
<dbReference type="AlphaFoldDB" id="A0A7H0GL24"/>
<sequence length="97" mass="11311">MMLQLTTLDILPAQESAFEGAFSKAQALLRNAEGYVSHELRRGVETPSRYLLLVHWKRLEDHTVTFRQAREHVSWKALLDPYYAKRPESLHFAELTE</sequence>
<dbReference type="SUPFAM" id="SSF54909">
    <property type="entry name" value="Dimeric alpha+beta barrel"/>
    <property type="match status" value="1"/>
</dbReference>
<evidence type="ECO:0000259" key="1">
    <source>
        <dbReference type="PROSITE" id="PS51725"/>
    </source>
</evidence>
<keyword evidence="3" id="KW-1185">Reference proteome</keyword>
<reference evidence="2 3" key="1">
    <citation type="submission" date="2020-08" db="EMBL/GenBank/DDBJ databases">
        <title>Genome sequence of Diaphorobacter aerolatus KACC 16536T.</title>
        <authorList>
            <person name="Hyun D.-W."/>
            <person name="Bae J.-W."/>
        </authorList>
    </citation>
    <scope>NUCLEOTIDE SEQUENCE [LARGE SCALE GENOMIC DNA]</scope>
    <source>
        <strain evidence="2 3">KACC 16536</strain>
    </source>
</reference>
<dbReference type="RefSeq" id="WP_187724582.1">
    <property type="nucleotide sequence ID" value="NZ_CP060783.1"/>
</dbReference>
<organism evidence="2 3">
    <name type="scientific">Diaphorobacter aerolatus</name>
    <dbReference type="NCBI Taxonomy" id="1288495"/>
    <lineage>
        <taxon>Bacteria</taxon>
        <taxon>Pseudomonadati</taxon>
        <taxon>Pseudomonadota</taxon>
        <taxon>Betaproteobacteria</taxon>
        <taxon>Burkholderiales</taxon>
        <taxon>Comamonadaceae</taxon>
        <taxon>Diaphorobacter</taxon>
    </lineage>
</organism>